<keyword evidence="2 5" id="KW-0808">Transferase</keyword>
<comment type="subcellular location">
    <subcellularLocation>
        <location evidence="5">Mitochondrion inner membrane</location>
        <topology evidence="5">Peripheral membrane protein</topology>
        <orientation evidence="5">Matrix side</orientation>
    </subcellularLocation>
</comment>
<name>A0A2K3QNQ9_9HYPO</name>
<dbReference type="SUPFAM" id="SSF53335">
    <property type="entry name" value="S-adenosyl-L-methionine-dependent methyltransferases"/>
    <property type="match status" value="1"/>
</dbReference>
<accession>A0A2K3QNQ9</accession>
<reference evidence="6 7" key="1">
    <citation type="submission" date="2017-08" db="EMBL/GenBank/DDBJ databases">
        <title>Harnessing the power of phylogenomics to disentangle the directionality and signatures of interkingdom host jumping in the parasitic fungal genus Tolypocladium.</title>
        <authorList>
            <person name="Quandt C.A."/>
            <person name="Patterson W."/>
            <person name="Spatafora J.W."/>
        </authorList>
    </citation>
    <scope>NUCLEOTIDE SEQUENCE [LARGE SCALE GENOMIC DNA]</scope>
    <source>
        <strain evidence="6 7">CBS 113982</strain>
    </source>
</reference>
<dbReference type="EMBL" id="NRSZ01000151">
    <property type="protein sequence ID" value="PNY29164.1"/>
    <property type="molecule type" value="Genomic_DNA"/>
</dbReference>
<dbReference type="CDD" id="cd02440">
    <property type="entry name" value="AdoMet_MTases"/>
    <property type="match status" value="1"/>
</dbReference>
<dbReference type="Proteomes" id="UP000236621">
    <property type="component" value="Unassembled WGS sequence"/>
</dbReference>
<comment type="function">
    <text evidence="5">O-methyltransferase required for two non-consecutive steps during ubiquinone biosynthesis. Catalyzes the 2 O-methylation of 3,4-dihydroxy-5-(all-trans-polyprenyl)benzoic acid into 4-hydroxy-3-methoxy-5-(all-trans-polyprenyl)benzoic acid. Also catalyzes the last step of ubiquinone biosynthesis by mediating methylation of 3-demethylubiquinone into ubiquinone. Also able to mediate the methylation of 3-demethylubiquinol into ubiquinol.</text>
</comment>
<comment type="similarity">
    <text evidence="5">Belongs to the class I-like SAM-binding methyltransferase superfamily. UbiG/COQ3 family.</text>
</comment>
<dbReference type="HAMAP" id="MF_00472">
    <property type="entry name" value="UbiG"/>
    <property type="match status" value="1"/>
</dbReference>
<feature type="binding site" evidence="5">
    <location>
        <position position="137"/>
    </location>
    <ligand>
        <name>S-adenosyl-L-methionine</name>
        <dbReference type="ChEBI" id="CHEBI:59789"/>
    </ligand>
</feature>
<comment type="subunit">
    <text evidence="5">Component of a multi-subunit COQ enzyme complex, composed of at least COQ3, COQ4, COQ5, COQ6, COQ7 and COQ9.</text>
</comment>
<evidence type="ECO:0000256" key="2">
    <source>
        <dbReference type="ARBA" id="ARBA00022679"/>
    </source>
</evidence>
<dbReference type="AlphaFoldDB" id="A0A2K3QNQ9"/>
<comment type="pathway">
    <text evidence="5">Cofactor biosynthesis; ubiquinone biosynthesis.</text>
</comment>
<keyword evidence="5" id="KW-0496">Mitochondrion</keyword>
<keyword evidence="5" id="KW-0999">Mitochondrion inner membrane</keyword>
<evidence type="ECO:0000256" key="3">
    <source>
        <dbReference type="ARBA" id="ARBA00022688"/>
    </source>
</evidence>
<comment type="catalytic activity">
    <reaction evidence="5">
        <text>a 3-demethylubiquinol + S-adenosyl-L-methionine = a ubiquinol + S-adenosyl-L-homocysteine + H(+)</text>
        <dbReference type="Rhea" id="RHEA:44380"/>
        <dbReference type="Rhea" id="RHEA-COMP:9566"/>
        <dbReference type="Rhea" id="RHEA-COMP:10914"/>
        <dbReference type="ChEBI" id="CHEBI:15378"/>
        <dbReference type="ChEBI" id="CHEBI:17976"/>
        <dbReference type="ChEBI" id="CHEBI:57856"/>
        <dbReference type="ChEBI" id="CHEBI:59789"/>
        <dbReference type="ChEBI" id="CHEBI:84422"/>
        <dbReference type="EC" id="2.1.1.64"/>
    </reaction>
</comment>
<evidence type="ECO:0000256" key="5">
    <source>
        <dbReference type="HAMAP-Rule" id="MF_03190"/>
    </source>
</evidence>
<dbReference type="GO" id="GO:0032259">
    <property type="term" value="P:methylation"/>
    <property type="evidence" value="ECO:0007669"/>
    <property type="project" value="UniProtKB-KW"/>
</dbReference>
<dbReference type="InterPro" id="IPR010233">
    <property type="entry name" value="UbiG_MeTrfase"/>
</dbReference>
<dbReference type="EC" id="2.1.1.-" evidence="5"/>
<feature type="binding site" evidence="5">
    <location>
        <position position="186"/>
    </location>
    <ligand>
        <name>S-adenosyl-L-methionine</name>
        <dbReference type="ChEBI" id="CHEBI:59789"/>
    </ligand>
</feature>
<feature type="binding site" evidence="5">
    <location>
        <position position="187"/>
    </location>
    <ligand>
        <name>Mg(2+)</name>
        <dbReference type="ChEBI" id="CHEBI:18420"/>
    </ligand>
</feature>
<dbReference type="NCBIfam" id="TIGR01983">
    <property type="entry name" value="UbiG"/>
    <property type="match status" value="1"/>
</dbReference>
<feature type="binding site" evidence="5">
    <location>
        <position position="114"/>
    </location>
    <ligand>
        <name>S-adenosyl-L-methionine</name>
        <dbReference type="ChEBI" id="CHEBI:59789"/>
    </ligand>
</feature>
<comment type="cofactor">
    <cofactor evidence="5">
        <name>Mg(2+)</name>
        <dbReference type="ChEBI" id="CHEBI:18420"/>
    </cofactor>
</comment>
<comment type="caution">
    <text evidence="6">The sequence shown here is derived from an EMBL/GenBank/DDBJ whole genome shotgun (WGS) entry which is preliminary data.</text>
</comment>
<keyword evidence="4 5" id="KW-0949">S-adenosyl-L-methionine</keyword>
<dbReference type="GO" id="GO:0120537">
    <property type="term" value="F:3-demethylubiquinone 3-O-methyltransferase activity"/>
    <property type="evidence" value="ECO:0007669"/>
    <property type="project" value="RHEA"/>
</dbReference>
<dbReference type="InterPro" id="IPR029063">
    <property type="entry name" value="SAM-dependent_MTases_sf"/>
</dbReference>
<keyword evidence="6" id="KW-0830">Ubiquinone</keyword>
<dbReference type="Pfam" id="PF13489">
    <property type="entry name" value="Methyltransf_23"/>
    <property type="match status" value="1"/>
</dbReference>
<keyword evidence="1 5" id="KW-0489">Methyltransferase</keyword>
<comment type="catalytic activity">
    <reaction evidence="5">
        <text>a 3-demethylubiquinone + S-adenosyl-L-methionine = a ubiquinone + S-adenosyl-L-homocysteine</text>
        <dbReference type="Rhea" id="RHEA:81215"/>
        <dbReference type="Rhea" id="RHEA-COMP:9565"/>
        <dbReference type="Rhea" id="RHEA-COMP:19654"/>
        <dbReference type="ChEBI" id="CHEBI:16389"/>
        <dbReference type="ChEBI" id="CHEBI:57856"/>
        <dbReference type="ChEBI" id="CHEBI:59789"/>
        <dbReference type="ChEBI" id="CHEBI:231825"/>
    </reaction>
</comment>
<dbReference type="GO" id="GO:0061542">
    <property type="term" value="F:3-demethylubiquinol 3-O-methyltransferase activity"/>
    <property type="evidence" value="ECO:0007669"/>
    <property type="project" value="UniProtKB-UniRule"/>
</dbReference>
<feature type="binding site" evidence="5">
    <location>
        <position position="190"/>
    </location>
    <ligand>
        <name>Mg(2+)</name>
        <dbReference type="ChEBI" id="CHEBI:18420"/>
    </ligand>
</feature>
<evidence type="ECO:0000256" key="4">
    <source>
        <dbReference type="ARBA" id="ARBA00022691"/>
    </source>
</evidence>
<dbReference type="GO" id="GO:0046872">
    <property type="term" value="F:metal ion binding"/>
    <property type="evidence" value="ECO:0007669"/>
    <property type="project" value="UniProtKB-KW"/>
</dbReference>
<keyword evidence="5" id="KW-0460">Magnesium</keyword>
<dbReference type="STRING" id="45235.A0A2K3QNQ9"/>
<keyword evidence="7" id="KW-1185">Reference proteome</keyword>
<dbReference type="GO" id="GO:0031314">
    <property type="term" value="C:extrinsic component of mitochondrial inner membrane"/>
    <property type="evidence" value="ECO:0007669"/>
    <property type="project" value="UniProtKB-UniRule"/>
</dbReference>
<dbReference type="EC" id="2.1.1.114" evidence="5"/>
<feature type="binding site" evidence="5">
    <location>
        <position position="191"/>
    </location>
    <ligand>
        <name>Mg(2+)</name>
        <dbReference type="ChEBI" id="CHEBI:18420"/>
    </ligand>
</feature>
<proteinExistence type="inferred from homology"/>
<keyword evidence="5" id="KW-0472">Membrane</keyword>
<dbReference type="Gene3D" id="3.40.50.150">
    <property type="entry name" value="Vaccinia Virus protein VP39"/>
    <property type="match status" value="1"/>
</dbReference>
<comment type="catalytic activity">
    <reaction evidence="5">
        <text>a 3,4-dihydroxy-5-(all-trans-polyprenyl)benzoate + S-adenosyl-L-methionine = a 4-hydroxy-3-methoxy-5-(all-trans-polyprenyl)benzoate + S-adenosyl-L-homocysteine + H(+)</text>
        <dbReference type="Rhea" id="RHEA:44452"/>
        <dbReference type="Rhea" id="RHEA-COMP:10930"/>
        <dbReference type="Rhea" id="RHEA-COMP:10931"/>
        <dbReference type="ChEBI" id="CHEBI:15378"/>
        <dbReference type="ChEBI" id="CHEBI:57856"/>
        <dbReference type="ChEBI" id="CHEBI:59789"/>
        <dbReference type="ChEBI" id="CHEBI:64694"/>
        <dbReference type="ChEBI" id="CHEBI:84443"/>
        <dbReference type="EC" id="2.1.1.114"/>
    </reaction>
</comment>
<sequence length="312" mass="35153">MAAPPPTAAACLGRLRPRLHAMPARAVLSRLPRQLTLPSTPSRRQWHSTFSSVNPDEVSHFNALAGEWWDPHGSSRLLHLMNPLRHDFIRACRRSEPRPAVPDEGAALSYLDIGCGGGIFAESAARLPTTRRVTAIDPTPSVLAVAKAHARKDPSLRGKLSYRQSSIEALEEPRDDKDRYDVVSLFEVIEHVDEPAAFLERVRPFVKPGGWLVMSTIARTWMSWFTTNLVAENLLRIVPPGTHDWDKYINEDELRRYFMDRGWESPRVVGVVYVPGLGWREVRGSEKVGNYFFGVRRGGEVSHVSHHEDAEQ</sequence>
<keyword evidence="3 5" id="KW-0831">Ubiquinone biosynthesis</keyword>
<keyword evidence="5" id="KW-0479">Metal-binding</keyword>
<dbReference type="PANTHER" id="PTHR43464">
    <property type="entry name" value="METHYLTRANSFERASE"/>
    <property type="match status" value="1"/>
</dbReference>
<dbReference type="UniPathway" id="UPA00232"/>
<protein>
    <recommendedName>
        <fullName evidence="5">Ubiquinone biosynthesis O-methyltransferase, mitochondrial</fullName>
    </recommendedName>
    <alternativeName>
        <fullName evidence="5">3-demethylubiquinol 3-O-methyltransferase</fullName>
        <ecNumber evidence="5">2.1.1.64</ecNumber>
    </alternativeName>
    <alternativeName>
        <fullName evidence="5">3-demethylubiquinone 3-O-methyltransferase</fullName>
        <ecNumber evidence="5">2.1.1.-</ecNumber>
    </alternativeName>
    <alternativeName>
        <fullName evidence="5">Polyprenyldihydroxybenzoate methyltransferase</fullName>
        <ecNumber evidence="5">2.1.1.114</ecNumber>
    </alternativeName>
</protein>
<evidence type="ECO:0000313" key="7">
    <source>
        <dbReference type="Proteomes" id="UP000236621"/>
    </source>
</evidence>
<evidence type="ECO:0000256" key="1">
    <source>
        <dbReference type="ARBA" id="ARBA00022603"/>
    </source>
</evidence>
<dbReference type="PANTHER" id="PTHR43464:SF19">
    <property type="entry name" value="UBIQUINONE BIOSYNTHESIS O-METHYLTRANSFERASE, MITOCHONDRIAL"/>
    <property type="match status" value="1"/>
</dbReference>
<gene>
    <name evidence="5" type="primary">COQ3</name>
    <name evidence="6" type="ORF">TCAP_00935</name>
</gene>
<dbReference type="OrthoDB" id="3265906at2759"/>
<evidence type="ECO:0000313" key="6">
    <source>
        <dbReference type="EMBL" id="PNY29164.1"/>
    </source>
</evidence>
<dbReference type="EC" id="2.1.1.64" evidence="5"/>
<feature type="binding site" evidence="5">
    <location>
        <position position="85"/>
    </location>
    <ligand>
        <name>S-adenosyl-L-methionine</name>
        <dbReference type="ChEBI" id="CHEBI:59789"/>
    </ligand>
</feature>
<dbReference type="GO" id="GO:0010420">
    <property type="term" value="F:polyprenyldihydroxybenzoate methyltransferase activity"/>
    <property type="evidence" value="ECO:0007669"/>
    <property type="project" value="UniProtKB-UniRule"/>
</dbReference>
<organism evidence="6 7">
    <name type="scientific">Tolypocladium capitatum</name>
    <dbReference type="NCBI Taxonomy" id="45235"/>
    <lineage>
        <taxon>Eukaryota</taxon>
        <taxon>Fungi</taxon>
        <taxon>Dikarya</taxon>
        <taxon>Ascomycota</taxon>
        <taxon>Pezizomycotina</taxon>
        <taxon>Sordariomycetes</taxon>
        <taxon>Hypocreomycetidae</taxon>
        <taxon>Hypocreales</taxon>
        <taxon>Ophiocordycipitaceae</taxon>
        <taxon>Tolypocladium</taxon>
    </lineage>
</organism>